<keyword evidence="5" id="KW-1185">Reference proteome</keyword>
<accession>L7JRT0</accession>
<dbReference type="InterPro" id="IPR036388">
    <property type="entry name" value="WH-like_DNA-bd_sf"/>
</dbReference>
<comment type="similarity">
    <text evidence="1">Belongs to the eukaryotic ribosomal protein eS19 family.</text>
</comment>
<dbReference type="GO" id="GO:0006412">
    <property type="term" value="P:translation"/>
    <property type="evidence" value="ECO:0007669"/>
    <property type="project" value="InterPro"/>
</dbReference>
<evidence type="ECO:0000256" key="2">
    <source>
        <dbReference type="ARBA" id="ARBA00022980"/>
    </source>
</evidence>
<keyword evidence="3" id="KW-0687">Ribonucleoprotein</keyword>
<dbReference type="GO" id="GO:0003735">
    <property type="term" value="F:structural constituent of ribosome"/>
    <property type="evidence" value="ECO:0007669"/>
    <property type="project" value="InterPro"/>
</dbReference>
<name>L7JRT0_TRAHO</name>
<dbReference type="HOGENOM" id="CLU_108559_1_1_1"/>
<evidence type="ECO:0000256" key="1">
    <source>
        <dbReference type="ARBA" id="ARBA00010014"/>
    </source>
</evidence>
<dbReference type="SMART" id="SM01413">
    <property type="entry name" value="Ribosomal_S19e"/>
    <property type="match status" value="1"/>
</dbReference>
<reference evidence="4 5" key="1">
    <citation type="journal article" date="2012" name="PLoS Pathog.">
        <title>The genome of the obligate intracellular parasite Trachipleistophora hominis: new insights into microsporidian genome dynamics and reductive evolution.</title>
        <authorList>
            <person name="Heinz E."/>
            <person name="Williams T.A."/>
            <person name="Nakjang S."/>
            <person name="Noel C.J."/>
            <person name="Swan D.C."/>
            <person name="Goldberg A.V."/>
            <person name="Harris S.R."/>
            <person name="Weinmaier T."/>
            <person name="Markert S."/>
            <person name="Becher D."/>
            <person name="Bernhardt J."/>
            <person name="Dagan T."/>
            <person name="Hacker C."/>
            <person name="Lucocq J.M."/>
            <person name="Schweder T."/>
            <person name="Rattei T."/>
            <person name="Hall N."/>
            <person name="Hirt R.P."/>
            <person name="Embley T.M."/>
        </authorList>
    </citation>
    <scope>NUCLEOTIDE SEQUENCE [LARGE SCALE GENOMIC DNA]</scope>
</reference>
<protein>
    <submittedName>
        <fullName evidence="4">40S ribosomal protein S19</fullName>
    </submittedName>
</protein>
<dbReference type="GO" id="GO:0022627">
    <property type="term" value="C:cytosolic small ribosomal subunit"/>
    <property type="evidence" value="ECO:0007669"/>
    <property type="project" value="TreeGrafter"/>
</dbReference>
<organism evidence="4 5">
    <name type="scientific">Trachipleistophora hominis</name>
    <name type="common">Microsporidian parasite</name>
    <dbReference type="NCBI Taxonomy" id="72359"/>
    <lineage>
        <taxon>Eukaryota</taxon>
        <taxon>Fungi</taxon>
        <taxon>Fungi incertae sedis</taxon>
        <taxon>Microsporidia</taxon>
        <taxon>Pleistophoridae</taxon>
        <taxon>Trachipleistophora</taxon>
    </lineage>
</organism>
<dbReference type="FunCoup" id="L7JRT0">
    <property type="interactions" value="176"/>
</dbReference>
<dbReference type="EMBL" id="JH994068">
    <property type="protein sequence ID" value="ELQ74153.1"/>
    <property type="molecule type" value="Genomic_DNA"/>
</dbReference>
<proteinExistence type="inferred from homology"/>
<evidence type="ECO:0000313" key="5">
    <source>
        <dbReference type="Proteomes" id="UP000011185"/>
    </source>
</evidence>
<dbReference type="Proteomes" id="UP000011185">
    <property type="component" value="Unassembled WGS sequence"/>
</dbReference>
<dbReference type="InterPro" id="IPR036390">
    <property type="entry name" value="WH_DNA-bd_sf"/>
</dbReference>
<dbReference type="SUPFAM" id="SSF46785">
    <property type="entry name" value="Winged helix' DNA-binding domain"/>
    <property type="match status" value="1"/>
</dbReference>
<evidence type="ECO:0000313" key="4">
    <source>
        <dbReference type="EMBL" id="ELQ74153.1"/>
    </source>
</evidence>
<dbReference type="Pfam" id="PF01090">
    <property type="entry name" value="Ribosomal_S19e"/>
    <property type="match status" value="1"/>
</dbReference>
<sequence>MQSRIYQVEPSSFITTLSSHLKNNNLLTLPPNIDIVKSCSGKQNAPLNPDWLYVRAASVYRHFLTAQIKNERITITRLASVYGCKKDRGSRPGKKVRAGRTHLRSILRDFGRLGWIVEDERGKTVSEDGVRLSEQLIEKILS</sequence>
<dbReference type="OMA" id="YYTRTAS"/>
<dbReference type="InParanoid" id="L7JRT0"/>
<dbReference type="OrthoDB" id="428974at2759"/>
<dbReference type="GO" id="GO:0003723">
    <property type="term" value="F:RNA binding"/>
    <property type="evidence" value="ECO:0007669"/>
    <property type="project" value="TreeGrafter"/>
</dbReference>
<dbReference type="Gene3D" id="1.10.10.10">
    <property type="entry name" value="Winged helix-like DNA-binding domain superfamily/Winged helix DNA-binding domain"/>
    <property type="match status" value="1"/>
</dbReference>
<dbReference type="STRING" id="72359.L7JRT0"/>
<gene>
    <name evidence="4" type="ORF">THOM_2932</name>
</gene>
<evidence type="ECO:0000256" key="3">
    <source>
        <dbReference type="ARBA" id="ARBA00023274"/>
    </source>
</evidence>
<dbReference type="InterPro" id="IPR001266">
    <property type="entry name" value="Ribosomal_eS19"/>
</dbReference>
<dbReference type="PANTHER" id="PTHR11710">
    <property type="entry name" value="40S RIBOSOMAL PROTEIN S19"/>
    <property type="match status" value="1"/>
</dbReference>
<dbReference type="PANTHER" id="PTHR11710:SF0">
    <property type="entry name" value="40S RIBOSOMAL PROTEIN S19"/>
    <property type="match status" value="1"/>
</dbReference>
<dbReference type="VEuPathDB" id="MicrosporidiaDB:THOM_2932"/>
<dbReference type="GO" id="GO:0000028">
    <property type="term" value="P:ribosomal small subunit assembly"/>
    <property type="evidence" value="ECO:0007669"/>
    <property type="project" value="TreeGrafter"/>
</dbReference>
<keyword evidence="2 4" id="KW-0689">Ribosomal protein</keyword>
<dbReference type="AlphaFoldDB" id="L7JRT0"/>